<protein>
    <submittedName>
        <fullName evidence="2">Unnamed protein product</fullName>
    </submittedName>
</protein>
<dbReference type="GO" id="GO:0015074">
    <property type="term" value="P:DNA integration"/>
    <property type="evidence" value="ECO:0007669"/>
    <property type="project" value="InterPro"/>
</dbReference>
<dbReference type="PANTHER" id="PTHR37984:SF5">
    <property type="entry name" value="PROTEIN NYNRIN-LIKE"/>
    <property type="match status" value="1"/>
</dbReference>
<dbReference type="SUPFAM" id="SSF53098">
    <property type="entry name" value="Ribonuclease H-like"/>
    <property type="match status" value="1"/>
</dbReference>
<dbReference type="InterPro" id="IPR050951">
    <property type="entry name" value="Retrovirus_Pol_polyprotein"/>
</dbReference>
<evidence type="ECO:0000259" key="1">
    <source>
        <dbReference type="PROSITE" id="PS50994"/>
    </source>
</evidence>
<reference evidence="2" key="1">
    <citation type="submission" date="2023-04" db="EMBL/GenBank/DDBJ databases">
        <title>Phytophthora lilii NBRC 32176.</title>
        <authorList>
            <person name="Ichikawa N."/>
            <person name="Sato H."/>
            <person name="Tonouchi N."/>
        </authorList>
    </citation>
    <scope>NUCLEOTIDE SEQUENCE</scope>
    <source>
        <strain evidence="2">NBRC 32176</strain>
    </source>
</reference>
<proteinExistence type="predicted"/>
<sequence>MFQNVILSAFDGVTRNWRPAAEIAVRRRGATACSSTSFAASVELCPEKCCCERAAQWSWCFGWRRVDVECGIDECWRRGFEHGPHGDSAVYWNWYGGSEGGSYDCCAAGVLNERVKPGAADVFDEQRGFDSRIVAAFGWGNAETDVGAAGVPSTVRLRLADACCADASACYAGNDDCACEPSAGGGLMSGRTLPPGVFYPPFQPSMVPTTGWGATAGTIPSWTTTSAAPAPMPTVPAASPPALATATTQAPSTWNQGVQQSVWNQGLQPGAGLPPTSAVSAPMATPVPGGYLSPPGAPTTSGILNEGLGRGCIAAAAHSLLSLVIAVSRAQRVESYGFRCLLCKHVKSGNIIARPRGPTYNVVAPNELLHWDFLYMGESVGEGQYVLVLKDGLTHYCELGAFDFASSIVVATALIGWWKRFGSPFVLISDQGSHFKNDAVRQVCKRLQIEQELVLAYAPWINKTVERINRDIRQVMRLLLIVIARHSGMDVRAAFGTRQSHTAVASLDNRLPEKLFSGLRRPSPFKPILIERRGKSVVLDHTTSFLGERLEQLHSSMAAMNRAVVDRREQRRPQNMQQSKGSPCNFSVGDFVL</sequence>
<dbReference type="Gene3D" id="3.30.420.10">
    <property type="entry name" value="Ribonuclease H-like superfamily/Ribonuclease H"/>
    <property type="match status" value="1"/>
</dbReference>
<dbReference type="InterPro" id="IPR036397">
    <property type="entry name" value="RNaseH_sf"/>
</dbReference>
<dbReference type="AlphaFoldDB" id="A0A9W6WK63"/>
<dbReference type="PROSITE" id="PS50994">
    <property type="entry name" value="INTEGRASE"/>
    <property type="match status" value="1"/>
</dbReference>
<dbReference type="GO" id="GO:0003676">
    <property type="term" value="F:nucleic acid binding"/>
    <property type="evidence" value="ECO:0007669"/>
    <property type="project" value="InterPro"/>
</dbReference>
<keyword evidence="3" id="KW-1185">Reference proteome</keyword>
<dbReference type="InterPro" id="IPR001584">
    <property type="entry name" value="Integrase_cat-core"/>
</dbReference>
<evidence type="ECO:0000313" key="3">
    <source>
        <dbReference type="Proteomes" id="UP001165083"/>
    </source>
</evidence>
<organism evidence="2 3">
    <name type="scientific">Phytophthora lilii</name>
    <dbReference type="NCBI Taxonomy" id="2077276"/>
    <lineage>
        <taxon>Eukaryota</taxon>
        <taxon>Sar</taxon>
        <taxon>Stramenopiles</taxon>
        <taxon>Oomycota</taxon>
        <taxon>Peronosporomycetes</taxon>
        <taxon>Peronosporales</taxon>
        <taxon>Peronosporaceae</taxon>
        <taxon>Phytophthora</taxon>
    </lineage>
</organism>
<dbReference type="Pfam" id="PF00665">
    <property type="entry name" value="rve"/>
    <property type="match status" value="1"/>
</dbReference>
<feature type="domain" description="Integrase catalytic" evidence="1">
    <location>
        <begin position="361"/>
        <end position="532"/>
    </location>
</feature>
<dbReference type="PANTHER" id="PTHR37984">
    <property type="entry name" value="PROTEIN CBG26694"/>
    <property type="match status" value="1"/>
</dbReference>
<name>A0A9W6WK63_9STRA</name>
<evidence type="ECO:0000313" key="2">
    <source>
        <dbReference type="EMBL" id="GMF16392.1"/>
    </source>
</evidence>
<dbReference type="Proteomes" id="UP001165083">
    <property type="component" value="Unassembled WGS sequence"/>
</dbReference>
<gene>
    <name evidence="2" type="ORF">Plil01_000582700</name>
</gene>
<comment type="caution">
    <text evidence="2">The sequence shown here is derived from an EMBL/GenBank/DDBJ whole genome shotgun (WGS) entry which is preliminary data.</text>
</comment>
<dbReference type="EMBL" id="BSXW01000250">
    <property type="protein sequence ID" value="GMF16392.1"/>
    <property type="molecule type" value="Genomic_DNA"/>
</dbReference>
<accession>A0A9W6WK63</accession>
<dbReference type="InterPro" id="IPR012337">
    <property type="entry name" value="RNaseH-like_sf"/>
</dbReference>
<dbReference type="OrthoDB" id="120951at2759"/>